<evidence type="ECO:0000313" key="2">
    <source>
        <dbReference type="Proteomes" id="UP000638560"/>
    </source>
</evidence>
<organism evidence="1 2">
    <name type="scientific">Plantactinospora alkalitolerans</name>
    <dbReference type="NCBI Taxonomy" id="2789879"/>
    <lineage>
        <taxon>Bacteria</taxon>
        <taxon>Bacillati</taxon>
        <taxon>Actinomycetota</taxon>
        <taxon>Actinomycetes</taxon>
        <taxon>Micromonosporales</taxon>
        <taxon>Micromonosporaceae</taxon>
        <taxon>Plantactinospora</taxon>
    </lineage>
</organism>
<protein>
    <submittedName>
        <fullName evidence="1">Uncharacterized protein</fullName>
    </submittedName>
</protein>
<comment type="caution">
    <text evidence="1">The sequence shown here is derived from an EMBL/GenBank/DDBJ whole genome shotgun (WGS) entry which is preliminary data.</text>
</comment>
<accession>A0ABS0H870</accession>
<keyword evidence="2" id="KW-1185">Reference proteome</keyword>
<proteinExistence type="predicted"/>
<dbReference type="Proteomes" id="UP000638560">
    <property type="component" value="Unassembled WGS sequence"/>
</dbReference>
<dbReference type="EMBL" id="JADPUN010000336">
    <property type="protein sequence ID" value="MBF9134292.1"/>
    <property type="molecule type" value="Genomic_DNA"/>
</dbReference>
<evidence type="ECO:0000313" key="1">
    <source>
        <dbReference type="EMBL" id="MBF9134292.1"/>
    </source>
</evidence>
<dbReference type="RefSeq" id="WP_196205776.1">
    <property type="nucleotide sequence ID" value="NZ_JADPUN010000336.1"/>
</dbReference>
<gene>
    <name evidence="1" type="ORF">I0C86_35985</name>
</gene>
<name>A0ABS0H870_9ACTN</name>
<reference evidence="1 2" key="1">
    <citation type="submission" date="2020-11" db="EMBL/GenBank/DDBJ databases">
        <title>A novel isolate from a Black sea contaminated sediment with potential to produce alkanes: Plantactinospora alkalitolerans sp. nov.</title>
        <authorList>
            <person name="Carro L."/>
            <person name="Veyisoglu A."/>
            <person name="Guven K."/>
            <person name="Schumann P."/>
            <person name="Klenk H.-P."/>
            <person name="Sahin N."/>
        </authorList>
    </citation>
    <scope>NUCLEOTIDE SEQUENCE [LARGE SCALE GENOMIC DNA]</scope>
    <source>
        <strain evidence="1 2">S1510</strain>
    </source>
</reference>
<sequence length="202" mass="22174">MPEQRLNLIVSCPQSDDDGWTLYSPQVPGLAAGRDTLMDLRHDLPSILRFAGVEPGTPVQVHTENLKEIEGVEYVVRIANDQHAESRQETAGTLLSVLADESQRNLLTAAPVTRTGEVLFIIAEPTDRLRDIAAQLHPKGDVAVIVAPVADRMLWTTHIANSDDLMREAKPLGELGWSENMTVSELMRIDSGPRQALVPIPC</sequence>